<protein>
    <submittedName>
        <fullName evidence="5">NUDIX domain-containing protein</fullName>
    </submittedName>
</protein>
<dbReference type="GO" id="GO:0016787">
    <property type="term" value="F:hydrolase activity"/>
    <property type="evidence" value="ECO:0007669"/>
    <property type="project" value="UniProtKB-KW"/>
</dbReference>
<dbReference type="SUPFAM" id="SSF55811">
    <property type="entry name" value="Nudix"/>
    <property type="match status" value="1"/>
</dbReference>
<dbReference type="PANTHER" id="PTHR43736:SF1">
    <property type="entry name" value="DIHYDRONEOPTERIN TRIPHOSPHATE DIPHOSPHATASE"/>
    <property type="match status" value="1"/>
</dbReference>
<organism evidence="5 6">
    <name type="scientific">Blautia producta</name>
    <dbReference type="NCBI Taxonomy" id="33035"/>
    <lineage>
        <taxon>Bacteria</taxon>
        <taxon>Bacillati</taxon>
        <taxon>Bacillota</taxon>
        <taxon>Clostridia</taxon>
        <taxon>Lachnospirales</taxon>
        <taxon>Lachnospiraceae</taxon>
        <taxon>Blautia</taxon>
    </lineage>
</organism>
<feature type="domain" description="Nudix hydrolase" evidence="4">
    <location>
        <begin position="11"/>
        <end position="141"/>
    </location>
</feature>
<dbReference type="EMBL" id="CP039126">
    <property type="protein sequence ID" value="QMW81473.1"/>
    <property type="molecule type" value="Genomic_DNA"/>
</dbReference>
<dbReference type="PROSITE" id="PS00893">
    <property type="entry name" value="NUDIX_BOX"/>
    <property type="match status" value="1"/>
</dbReference>
<evidence type="ECO:0000313" key="5">
    <source>
        <dbReference type="EMBL" id="QMW81473.1"/>
    </source>
</evidence>
<dbReference type="AlphaFoldDB" id="A0A7G5N3N0"/>
<gene>
    <name evidence="5" type="ORF">E5259_19880</name>
</gene>
<dbReference type="Pfam" id="PF00293">
    <property type="entry name" value="NUDIX"/>
    <property type="match status" value="1"/>
</dbReference>
<dbReference type="PRINTS" id="PR00502">
    <property type="entry name" value="NUDIXFAMILY"/>
</dbReference>
<accession>A0A7G5N3N0</accession>
<dbReference type="PANTHER" id="PTHR43736">
    <property type="entry name" value="ADP-RIBOSE PYROPHOSPHATASE"/>
    <property type="match status" value="1"/>
</dbReference>
<proteinExistence type="inferred from homology"/>
<evidence type="ECO:0000313" key="6">
    <source>
        <dbReference type="Proteomes" id="UP000515789"/>
    </source>
</evidence>
<evidence type="ECO:0000256" key="1">
    <source>
        <dbReference type="ARBA" id="ARBA00005582"/>
    </source>
</evidence>
<dbReference type="InterPro" id="IPR015797">
    <property type="entry name" value="NUDIX_hydrolase-like_dom_sf"/>
</dbReference>
<reference evidence="5 6" key="1">
    <citation type="submission" date="2019-04" db="EMBL/GenBank/DDBJ databases">
        <authorList>
            <person name="Schori C."/>
            <person name="Ahrens C."/>
        </authorList>
    </citation>
    <scope>NUCLEOTIDE SEQUENCE [LARGE SCALE GENOMIC DNA]</scope>
    <source>
        <strain evidence="5 6">DSM 2950</strain>
    </source>
</reference>
<evidence type="ECO:0000259" key="4">
    <source>
        <dbReference type="PROSITE" id="PS51462"/>
    </source>
</evidence>
<name>A0A7G5N3N0_9FIRM</name>
<dbReference type="Gene3D" id="3.90.79.10">
    <property type="entry name" value="Nucleoside Triphosphate Pyrophosphohydrolase"/>
    <property type="match status" value="1"/>
</dbReference>
<dbReference type="InterPro" id="IPR020084">
    <property type="entry name" value="NUDIX_hydrolase_CS"/>
</dbReference>
<dbReference type="InterPro" id="IPR000086">
    <property type="entry name" value="NUDIX_hydrolase_dom"/>
</dbReference>
<dbReference type="InterPro" id="IPR014078">
    <property type="entry name" value="Nudix_YtkD"/>
</dbReference>
<dbReference type="PROSITE" id="PS51462">
    <property type="entry name" value="NUDIX"/>
    <property type="match status" value="1"/>
</dbReference>
<comment type="similarity">
    <text evidence="1 3">Belongs to the Nudix hydrolase family.</text>
</comment>
<evidence type="ECO:0000256" key="3">
    <source>
        <dbReference type="RuleBase" id="RU003476"/>
    </source>
</evidence>
<keyword evidence="2 3" id="KW-0378">Hydrolase</keyword>
<evidence type="ECO:0000256" key="2">
    <source>
        <dbReference type="ARBA" id="ARBA00022801"/>
    </source>
</evidence>
<sequence>MEVKFYRQAEDSLLKFAVILAMAEEKMVLVKHRKRNTYELPGGHREAGESIEQTAARELKEETGAKIFTLKPVSVYSVTGKNRVNDTGEETFGMLYYAEITSFGEIESEIERRELFDRLPEALTYPEIQPKLVEKVMREKEAHGS</sequence>
<dbReference type="InterPro" id="IPR020476">
    <property type="entry name" value="Nudix_hydrolase"/>
</dbReference>
<dbReference type="Proteomes" id="UP000515789">
    <property type="component" value="Chromosome"/>
</dbReference>
<dbReference type="CDD" id="cd04665">
    <property type="entry name" value="NUDIX_RppH"/>
    <property type="match status" value="1"/>
</dbReference>